<evidence type="ECO:0000256" key="2">
    <source>
        <dbReference type="SAM" id="Phobius"/>
    </source>
</evidence>
<proteinExistence type="predicted"/>
<evidence type="ECO:0000313" key="5">
    <source>
        <dbReference type="RefSeq" id="XP_026290242.1"/>
    </source>
</evidence>
<keyword evidence="3" id="KW-1185">Reference proteome</keyword>
<evidence type="ECO:0000256" key="1">
    <source>
        <dbReference type="SAM" id="MobiDB-lite"/>
    </source>
</evidence>
<name>A0A6J1TBS9_FRAOC</name>
<dbReference type="Proteomes" id="UP000504606">
    <property type="component" value="Unplaced"/>
</dbReference>
<keyword evidence="2" id="KW-0472">Membrane</keyword>
<gene>
    <name evidence="4 5" type="primary">LOC113214932</name>
</gene>
<feature type="region of interest" description="Disordered" evidence="1">
    <location>
        <begin position="216"/>
        <end position="243"/>
    </location>
</feature>
<sequence>MPAIPSSTPNPPKGTTSVPRVRVFVQQQQPAAQHYGSFMKPQPPHILFNLGTEEGGGGSGGVGAITAALDGSSRVHGAGDVVVSLILVCVIFFVTFMGSFFWRKYRKIHYMRNAHAYEYSQLSQCERDAGDLADIADELGISINTSTDEEVPRAQRVGTTRHYTLLSELEASPTEDFDRRSTRPATIRVTASYITTLANLTSSGKDDEVSINNNTIDNELSPARDPAPTIQPDASEGVPRPTPMASAVRQSETQPLLGQLLPVLPLMPPPLQPETVAVDKPQPRTTLFTDSDEELLQ</sequence>
<accession>A0A6J1TBS9</accession>
<dbReference type="KEGG" id="foc:113214932"/>
<keyword evidence="2" id="KW-0812">Transmembrane</keyword>
<dbReference type="OrthoDB" id="10615391at2759"/>
<organism evidence="3 5">
    <name type="scientific">Frankliniella occidentalis</name>
    <name type="common">Western flower thrips</name>
    <name type="synonym">Euthrips occidentalis</name>
    <dbReference type="NCBI Taxonomy" id="133901"/>
    <lineage>
        <taxon>Eukaryota</taxon>
        <taxon>Metazoa</taxon>
        <taxon>Ecdysozoa</taxon>
        <taxon>Arthropoda</taxon>
        <taxon>Hexapoda</taxon>
        <taxon>Insecta</taxon>
        <taxon>Pterygota</taxon>
        <taxon>Neoptera</taxon>
        <taxon>Paraneoptera</taxon>
        <taxon>Thysanoptera</taxon>
        <taxon>Terebrantia</taxon>
        <taxon>Thripoidea</taxon>
        <taxon>Thripidae</taxon>
        <taxon>Frankliniella</taxon>
    </lineage>
</organism>
<feature type="region of interest" description="Disordered" evidence="1">
    <location>
        <begin position="265"/>
        <end position="297"/>
    </location>
</feature>
<dbReference type="RefSeq" id="XP_026290241.1">
    <property type="nucleotide sequence ID" value="XM_026434456.2"/>
</dbReference>
<dbReference type="AlphaFoldDB" id="A0A6J1TBS9"/>
<evidence type="ECO:0000313" key="3">
    <source>
        <dbReference type="Proteomes" id="UP000504606"/>
    </source>
</evidence>
<keyword evidence="2" id="KW-1133">Transmembrane helix</keyword>
<feature type="transmembrane region" description="Helical" evidence="2">
    <location>
        <begin position="81"/>
        <end position="102"/>
    </location>
</feature>
<dbReference type="RefSeq" id="XP_026290242.1">
    <property type="nucleotide sequence ID" value="XM_026434457.2"/>
</dbReference>
<protein>
    <submittedName>
        <fullName evidence="4 5">Uncharacterized protein LOC113214932 isoform X1</fullName>
    </submittedName>
</protein>
<dbReference type="GeneID" id="113214932"/>
<reference evidence="4 5" key="1">
    <citation type="submission" date="2025-04" db="UniProtKB">
        <authorList>
            <consortium name="RefSeq"/>
        </authorList>
    </citation>
    <scope>IDENTIFICATION</scope>
    <source>
        <tissue evidence="4 5">Whole organism</tissue>
    </source>
</reference>
<evidence type="ECO:0000313" key="4">
    <source>
        <dbReference type="RefSeq" id="XP_026290241.1"/>
    </source>
</evidence>